<comment type="caution">
    <text evidence="12">The sequence shown here is derived from an EMBL/GenBank/DDBJ whole genome shotgun (WGS) entry which is preliminary data.</text>
</comment>
<dbReference type="Gene3D" id="2.40.330.10">
    <property type="entry name" value="DNA-binding pseudobarrel domain"/>
    <property type="match status" value="2"/>
</dbReference>
<keyword evidence="5 9" id="KW-0238">DNA-binding</keyword>
<dbReference type="InterPro" id="IPR003340">
    <property type="entry name" value="B3_DNA-bd"/>
</dbReference>
<evidence type="ECO:0000256" key="5">
    <source>
        <dbReference type="ARBA" id="ARBA00023125"/>
    </source>
</evidence>
<gene>
    <name evidence="12" type="ORF">HID58_086672</name>
</gene>
<dbReference type="Gene3D" id="2.30.30.1040">
    <property type="match status" value="3"/>
</dbReference>
<reference evidence="12 13" key="1">
    <citation type="submission" date="2021-05" db="EMBL/GenBank/DDBJ databases">
        <title>Genome Assembly of Synthetic Allotetraploid Brassica napus Reveals Homoeologous Exchanges between Subgenomes.</title>
        <authorList>
            <person name="Davis J.T."/>
        </authorList>
    </citation>
    <scope>NUCLEOTIDE SEQUENCE [LARGE SCALE GENOMIC DNA]</scope>
    <source>
        <strain evidence="13">cv. Da-Ae</strain>
        <tissue evidence="12">Seedling</tissue>
    </source>
</reference>
<evidence type="ECO:0000256" key="9">
    <source>
        <dbReference type="RuleBase" id="RU004561"/>
    </source>
</evidence>
<feature type="domain" description="TF-B3" evidence="10">
    <location>
        <begin position="447"/>
        <end position="549"/>
    </location>
</feature>
<evidence type="ECO:0000256" key="4">
    <source>
        <dbReference type="ARBA" id="ARBA00023015"/>
    </source>
</evidence>
<dbReference type="CDD" id="cd10017">
    <property type="entry name" value="B3_DNA"/>
    <property type="match status" value="2"/>
</dbReference>
<dbReference type="InterPro" id="IPR053793">
    <property type="entry name" value="PB1-like"/>
</dbReference>
<evidence type="ECO:0000259" key="10">
    <source>
        <dbReference type="PROSITE" id="PS50863"/>
    </source>
</evidence>
<accession>A0ABQ7XRF0</accession>
<dbReference type="InterPro" id="IPR015300">
    <property type="entry name" value="DNA-bd_pseudobarrel_sf"/>
</dbReference>
<dbReference type="PANTHER" id="PTHR31384:SF127">
    <property type="entry name" value="AUXIN RESPONSE FACTOR"/>
    <property type="match status" value="1"/>
</dbReference>
<dbReference type="Proteomes" id="UP000824890">
    <property type="component" value="Unassembled WGS sequence"/>
</dbReference>
<dbReference type="PROSITE" id="PS50863">
    <property type="entry name" value="B3"/>
    <property type="match status" value="2"/>
</dbReference>
<feature type="domain" description="TF-B3" evidence="10">
    <location>
        <begin position="114"/>
        <end position="209"/>
    </location>
</feature>
<dbReference type="Pfam" id="PF02362">
    <property type="entry name" value="B3"/>
    <property type="match status" value="2"/>
</dbReference>
<dbReference type="InterPro" id="IPR012946">
    <property type="entry name" value="X8"/>
</dbReference>
<keyword evidence="8 9" id="KW-0927">Auxin signaling pathway</keyword>
<dbReference type="PANTHER" id="PTHR31384">
    <property type="entry name" value="AUXIN RESPONSE FACTOR 4-RELATED"/>
    <property type="match status" value="1"/>
</dbReference>
<dbReference type="Pfam" id="PF07983">
    <property type="entry name" value="X8"/>
    <property type="match status" value="1"/>
</dbReference>
<evidence type="ECO:0000313" key="13">
    <source>
        <dbReference type="Proteomes" id="UP000824890"/>
    </source>
</evidence>
<dbReference type="InterPro" id="IPR044835">
    <property type="entry name" value="ARF_plant"/>
</dbReference>
<evidence type="ECO:0000256" key="2">
    <source>
        <dbReference type="ARBA" id="ARBA00007853"/>
    </source>
</evidence>
<keyword evidence="4 9" id="KW-0805">Transcription regulation</keyword>
<keyword evidence="6 9" id="KW-0804">Transcription</keyword>
<evidence type="ECO:0000256" key="1">
    <source>
        <dbReference type="ARBA" id="ARBA00004123"/>
    </source>
</evidence>
<dbReference type="SMART" id="SM01019">
    <property type="entry name" value="B3"/>
    <property type="match status" value="2"/>
</dbReference>
<evidence type="ECO:0000313" key="12">
    <source>
        <dbReference type="EMBL" id="KAH0858411.1"/>
    </source>
</evidence>
<proteinExistence type="inferred from homology"/>
<dbReference type="SUPFAM" id="SSF101936">
    <property type="entry name" value="DNA-binding pseudobarrel domain"/>
    <property type="match status" value="2"/>
</dbReference>
<comment type="subcellular location">
    <subcellularLocation>
        <location evidence="1 9">Nucleus</location>
    </subcellularLocation>
</comment>
<feature type="domain" description="PB1" evidence="11">
    <location>
        <begin position="775"/>
        <end position="855"/>
    </location>
</feature>
<dbReference type="PROSITE" id="PS51745">
    <property type="entry name" value="PB1"/>
    <property type="match status" value="1"/>
</dbReference>
<evidence type="ECO:0000259" key="11">
    <source>
        <dbReference type="PROSITE" id="PS51745"/>
    </source>
</evidence>
<keyword evidence="7 9" id="KW-0539">Nucleus</keyword>
<evidence type="ECO:0000256" key="7">
    <source>
        <dbReference type="ARBA" id="ARBA00023242"/>
    </source>
</evidence>
<evidence type="ECO:0000256" key="8">
    <source>
        <dbReference type="ARBA" id="ARBA00023294"/>
    </source>
</evidence>
<comment type="similarity">
    <text evidence="2 9">Belongs to the ARF family.</text>
</comment>
<protein>
    <recommendedName>
        <fullName evidence="9">Auxin response factor</fullName>
    </recommendedName>
</protein>
<dbReference type="EMBL" id="JAGKQM010000019">
    <property type="protein sequence ID" value="KAH0858411.1"/>
    <property type="molecule type" value="Genomic_DNA"/>
</dbReference>
<dbReference type="InterPro" id="IPR010525">
    <property type="entry name" value="ARF_dom"/>
</dbReference>
<organism evidence="12 13">
    <name type="scientific">Brassica napus</name>
    <name type="common">Rape</name>
    <dbReference type="NCBI Taxonomy" id="3708"/>
    <lineage>
        <taxon>Eukaryota</taxon>
        <taxon>Viridiplantae</taxon>
        <taxon>Streptophyta</taxon>
        <taxon>Embryophyta</taxon>
        <taxon>Tracheophyta</taxon>
        <taxon>Spermatophyta</taxon>
        <taxon>Magnoliopsida</taxon>
        <taxon>eudicotyledons</taxon>
        <taxon>Gunneridae</taxon>
        <taxon>Pentapetalae</taxon>
        <taxon>rosids</taxon>
        <taxon>malvids</taxon>
        <taxon>Brassicales</taxon>
        <taxon>Brassicaceae</taxon>
        <taxon>Brassiceae</taxon>
        <taxon>Brassica</taxon>
    </lineage>
</organism>
<dbReference type="Pfam" id="PF06507">
    <property type="entry name" value="ARF_AD"/>
    <property type="match status" value="2"/>
</dbReference>
<keyword evidence="3" id="KW-0732">Signal</keyword>
<dbReference type="Gene3D" id="3.10.20.90">
    <property type="entry name" value="Phosphatidylinositol 3-kinase Catalytic Subunit, Chain A, domain 1"/>
    <property type="match status" value="2"/>
</dbReference>
<comment type="function">
    <text evidence="9">Auxin response factors (ARFs) are transcriptional factors that bind specifically to the DNA sequence 5'-TGTCTC-3' found in the auxin-responsive promoter elements (AuxREs).</text>
</comment>
<evidence type="ECO:0000256" key="3">
    <source>
        <dbReference type="ARBA" id="ARBA00022729"/>
    </source>
</evidence>
<dbReference type="SMART" id="SM00768">
    <property type="entry name" value="X8"/>
    <property type="match status" value="1"/>
</dbReference>
<comment type="subunit">
    <text evidence="9">Homodimers and heterodimers.</text>
</comment>
<sequence>MMENNKIIDAQPKFQGTDGTNRYMYNQLWKLCAGSLFDLPIIGEELVASENDNLCQLKPIFDISSKIRCNVISIKLKVDTNTDEVYAKVSLSPFSPEFEVSIPNGNNEQNINYFTKVLTASDASTHGDAIECLPLLDMSQQAPSQWIVAKDLHDHVWKFKHTFRGTPQRHLFTSGWKQFVRKKSLAVGDSVVFLRGENGESHIGIRKAAPQQSNISSSVISKESMHYGLVATASSAINTKCMFDVFYRPKSSKFMVNCKKVIDAVNMKFNTGSRFTMKFEGHDFNEIIYSGTIVKVEDFSIYWKDSEWRNLQVQWDEAATFPRPNKVSPWEIEPLIRKNKRQREINEIGTDGTNRYMYNQLWKLCAGSLFDLPIIGEELVASENDNLCQLKPIFDISSKIRCNVISIKLKVDTNTDEVYAKVSLSPFSPEFEVSIPNGNNEQNINYFTKVLTASDASTHGGFSLFKKDAIECLPLLDMSQQAPSQWIVAKDLHDHVWKFKHTFRGTPQRHLFTSGWKQFVRKKSLAVGDSVVFLRGENGESQIGIRKAAPQQSNISSSVISKESMHYGLVATASSAINTKCMFDVFYRPKSSKFMVNCKKVIDAVNMKFNTGSRFTMKFEGHDFNEIIYSGTIVKVEDFSIYWKDSEWRNLQVQWDEAATFPRPNKVSPWEIEPLIRKNKRQREINEIGLAMSKPDYNDQMVQSTKENSTTNASSSFRLFGVDLTASTKARDVLEPLESYQKSKISEIFDEEKLDQIQAVTSLTEIQTEKIRFTTSSTKVHMEGVVRTVDLTDFDGYNHMILELEKLFNIEGKLHMHSQWKLTFKVHEGDMMLVGDDSWLNKIEDISKYMNAELQRDLDWGCGIGRVDCSVIEKHGDCYEPDTIWSQASFAFNGYYQTNGNNRIACYFGGTATLTKINPSYGTCSYDVSKGENGESRIGIRKAAPPQSHISSSVVSKESMHHGLIATATMLLTPNVQWDEAATISRPTKVSPWEIDPLIPSSNILNSDFQKEKRQREINEFGDVTSEQNYNDQMVQSAKENLTTNASGSFRLFGVDLTASTKARDVLEPLDSYQKGKISESFEEEKLDQIQEVTSLTEIQRKEISFSTSSTKIEMTILSSQTLDMFIDQVHMEGKLQMHNQWKLTFKYNEGDMMFVGDDPWPKFCDIVKEIFIWP</sequence>
<evidence type="ECO:0000256" key="6">
    <source>
        <dbReference type="ARBA" id="ARBA00023163"/>
    </source>
</evidence>
<keyword evidence="13" id="KW-1185">Reference proteome</keyword>
<name>A0ABQ7XRF0_BRANA</name>